<reference evidence="7" key="1">
    <citation type="journal article" date="2019" name="Int. J. Syst. Evol. Microbiol.">
        <title>The Global Catalogue of Microorganisms (GCM) 10K type strain sequencing project: providing services to taxonomists for standard genome sequencing and annotation.</title>
        <authorList>
            <consortium name="The Broad Institute Genomics Platform"/>
            <consortium name="The Broad Institute Genome Sequencing Center for Infectious Disease"/>
            <person name="Wu L."/>
            <person name="Ma J."/>
        </authorList>
    </citation>
    <scope>NUCLEOTIDE SEQUENCE [LARGE SCALE GENOMIC DNA]</scope>
    <source>
        <strain evidence="7">JCM 17666</strain>
    </source>
</reference>
<comment type="caution">
    <text evidence="6">The sequence shown here is derived from an EMBL/GenBank/DDBJ whole genome shotgun (WGS) entry which is preliminary data.</text>
</comment>
<dbReference type="CDD" id="cd12156">
    <property type="entry name" value="HPPR"/>
    <property type="match status" value="1"/>
</dbReference>
<keyword evidence="1 3" id="KW-0560">Oxidoreductase</keyword>
<gene>
    <name evidence="6" type="ORF">GCM10023144_25930</name>
</gene>
<dbReference type="Proteomes" id="UP001501671">
    <property type="component" value="Unassembled WGS sequence"/>
</dbReference>
<dbReference type="SUPFAM" id="SSF51735">
    <property type="entry name" value="NAD(P)-binding Rossmann-fold domains"/>
    <property type="match status" value="1"/>
</dbReference>
<protein>
    <submittedName>
        <fullName evidence="6">2-hydroxyacid dehydrogenase</fullName>
    </submittedName>
</protein>
<dbReference type="EMBL" id="BAABFO010000011">
    <property type="protein sequence ID" value="GAA4334076.1"/>
    <property type="molecule type" value="Genomic_DNA"/>
</dbReference>
<comment type="similarity">
    <text evidence="3">Belongs to the D-isomer specific 2-hydroxyacid dehydrogenase family.</text>
</comment>
<dbReference type="Gene3D" id="3.40.50.720">
    <property type="entry name" value="NAD(P)-binding Rossmann-like Domain"/>
    <property type="match status" value="2"/>
</dbReference>
<organism evidence="6 7">
    <name type="scientific">Pigmentiphaga soli</name>
    <dbReference type="NCBI Taxonomy" id="1007095"/>
    <lineage>
        <taxon>Bacteria</taxon>
        <taxon>Pseudomonadati</taxon>
        <taxon>Pseudomonadota</taxon>
        <taxon>Betaproteobacteria</taxon>
        <taxon>Burkholderiales</taxon>
        <taxon>Alcaligenaceae</taxon>
        <taxon>Pigmentiphaga</taxon>
    </lineage>
</organism>
<evidence type="ECO:0000313" key="6">
    <source>
        <dbReference type="EMBL" id="GAA4334076.1"/>
    </source>
</evidence>
<feature type="domain" description="D-isomer specific 2-hydroxyacid dehydrogenase NAD-binding" evidence="5">
    <location>
        <begin position="109"/>
        <end position="281"/>
    </location>
</feature>
<keyword evidence="7" id="KW-1185">Reference proteome</keyword>
<dbReference type="Pfam" id="PF02826">
    <property type="entry name" value="2-Hacid_dh_C"/>
    <property type="match status" value="1"/>
</dbReference>
<sequence>MARHRLLQISAITPAVDARLAADYDVAALWKEADPKAFLAAHGSEFEVAAIHLRFPFGDELMAALPKLKAIANFGVGYDKIDVDAARRRGIQVSNTPKVLDECVADLAFGLMIDVARGVSAATRFVRAGAWKTGQRPLMTRVNRKRLGLLGYGGIGQAIARRADAFLMDVRYHTRHVVPGAPHQHVDSLVELARWADFLVVACVGGPQTFHLVSAEVIDALGPEGILVNIARGSIVDEKALVEALVAGRLGGAGLDVFEHEPDVPQPLLEMDNVVAVAHIGGFTRESRRDMEASVCDNVDAYFRTGKLLTPV</sequence>
<dbReference type="InterPro" id="IPR036291">
    <property type="entry name" value="NAD(P)-bd_dom_sf"/>
</dbReference>
<evidence type="ECO:0000259" key="4">
    <source>
        <dbReference type="Pfam" id="PF00389"/>
    </source>
</evidence>
<evidence type="ECO:0000259" key="5">
    <source>
        <dbReference type="Pfam" id="PF02826"/>
    </source>
</evidence>
<dbReference type="PANTHER" id="PTHR10996">
    <property type="entry name" value="2-HYDROXYACID DEHYDROGENASE-RELATED"/>
    <property type="match status" value="1"/>
</dbReference>
<evidence type="ECO:0000256" key="1">
    <source>
        <dbReference type="ARBA" id="ARBA00023002"/>
    </source>
</evidence>
<keyword evidence="2" id="KW-0520">NAD</keyword>
<dbReference type="PANTHER" id="PTHR10996:SF178">
    <property type="entry name" value="2-HYDROXYACID DEHYDROGENASE YGL185C-RELATED"/>
    <property type="match status" value="1"/>
</dbReference>
<accession>A0ABP8H426</accession>
<evidence type="ECO:0000313" key="7">
    <source>
        <dbReference type="Proteomes" id="UP001501671"/>
    </source>
</evidence>
<dbReference type="InterPro" id="IPR006140">
    <property type="entry name" value="D-isomer_DH_NAD-bd"/>
</dbReference>
<dbReference type="SUPFAM" id="SSF52283">
    <property type="entry name" value="Formate/glycerate dehydrogenase catalytic domain-like"/>
    <property type="match status" value="1"/>
</dbReference>
<dbReference type="InterPro" id="IPR050223">
    <property type="entry name" value="D-isomer_2-hydroxyacid_DH"/>
</dbReference>
<feature type="domain" description="D-isomer specific 2-hydroxyacid dehydrogenase catalytic" evidence="4">
    <location>
        <begin position="31"/>
        <end position="312"/>
    </location>
</feature>
<evidence type="ECO:0000256" key="3">
    <source>
        <dbReference type="RuleBase" id="RU003719"/>
    </source>
</evidence>
<name>A0ABP8H426_9BURK</name>
<dbReference type="InterPro" id="IPR006139">
    <property type="entry name" value="D-isomer_2_OHA_DH_cat_dom"/>
</dbReference>
<dbReference type="Pfam" id="PF00389">
    <property type="entry name" value="2-Hacid_dh"/>
    <property type="match status" value="1"/>
</dbReference>
<proteinExistence type="inferred from homology"/>
<dbReference type="RefSeq" id="WP_345250068.1">
    <property type="nucleotide sequence ID" value="NZ_BAABFO010000011.1"/>
</dbReference>
<evidence type="ECO:0000256" key="2">
    <source>
        <dbReference type="ARBA" id="ARBA00023027"/>
    </source>
</evidence>